<dbReference type="EMBL" id="WNWR01000246">
    <property type="protein sequence ID" value="KAE9986956.1"/>
    <property type="molecule type" value="Genomic_DNA"/>
</dbReference>
<feature type="compositionally biased region" description="Acidic residues" evidence="1">
    <location>
        <begin position="16"/>
        <end position="35"/>
    </location>
</feature>
<keyword evidence="7" id="KW-1185">Reference proteome</keyword>
<accession>A0A8H3Z0R2</accession>
<name>A0A8H3Z0R2_VENIN</name>
<evidence type="ECO:0000313" key="3">
    <source>
        <dbReference type="EMBL" id="KAE9978968.1"/>
    </source>
</evidence>
<feature type="region of interest" description="Disordered" evidence="1">
    <location>
        <begin position="1"/>
        <end position="39"/>
    </location>
</feature>
<evidence type="ECO:0000313" key="6">
    <source>
        <dbReference type="Proteomes" id="UP000447873"/>
    </source>
</evidence>
<organism evidence="3 5">
    <name type="scientific">Venturia inaequalis</name>
    <name type="common">Apple scab fungus</name>
    <dbReference type="NCBI Taxonomy" id="5025"/>
    <lineage>
        <taxon>Eukaryota</taxon>
        <taxon>Fungi</taxon>
        <taxon>Dikarya</taxon>
        <taxon>Ascomycota</taxon>
        <taxon>Pezizomycotina</taxon>
        <taxon>Dothideomycetes</taxon>
        <taxon>Pleosporomycetidae</taxon>
        <taxon>Venturiales</taxon>
        <taxon>Venturiaceae</taxon>
        <taxon>Venturia</taxon>
    </lineage>
</organism>
<gene>
    <name evidence="3" type="ORF">BLS_000138</name>
    <name evidence="4" type="ORF">EG327_004066</name>
    <name evidence="2" type="ORF">EG328_003716</name>
</gene>
<dbReference type="EMBL" id="WNWS01000213">
    <property type="protein sequence ID" value="KAE9974649.1"/>
    <property type="molecule type" value="Genomic_DNA"/>
</dbReference>
<evidence type="ECO:0000313" key="7">
    <source>
        <dbReference type="Proteomes" id="UP000490939"/>
    </source>
</evidence>
<evidence type="ECO:0000313" key="2">
    <source>
        <dbReference type="EMBL" id="KAE9974649.1"/>
    </source>
</evidence>
<evidence type="ECO:0000256" key="1">
    <source>
        <dbReference type="SAM" id="MobiDB-lite"/>
    </source>
</evidence>
<feature type="region of interest" description="Disordered" evidence="1">
    <location>
        <begin position="211"/>
        <end position="236"/>
    </location>
</feature>
<protein>
    <submittedName>
        <fullName evidence="3">Uncharacterized protein</fullName>
    </submittedName>
</protein>
<dbReference type="EMBL" id="WNWQ01000101">
    <property type="protein sequence ID" value="KAE9978968.1"/>
    <property type="molecule type" value="Genomic_DNA"/>
</dbReference>
<feature type="compositionally biased region" description="Basic and acidic residues" evidence="1">
    <location>
        <begin position="1"/>
        <end position="14"/>
    </location>
</feature>
<proteinExistence type="predicted"/>
<sequence>MEHSSADKERKGDEYYNSDEDEEDDEEDEEDDDEQDFKQLVLTPLQYLNPCPDLFSPNKPPGYPHIIKTSLSGFHDETDQRDLRAVDGVATFFWNWKPEEARKFFDLSRYRYEFAEFAKPSHKPLHEGFIIARVGKYVTLGFRCHDGYGMDWEARTDFTIAQDGKWTAVACSETTSPERMEKCGGQFAAQLFWNTRWKLEDGMQRSTLVSMTKEEAEAIPEKEEDWESSDSDDSYVEPVYYPTVKKIYDS</sequence>
<evidence type="ECO:0000313" key="5">
    <source>
        <dbReference type="Proteomes" id="UP000433883"/>
    </source>
</evidence>
<evidence type="ECO:0000313" key="4">
    <source>
        <dbReference type="EMBL" id="KAE9986956.1"/>
    </source>
</evidence>
<dbReference type="AlphaFoldDB" id="A0A8H3Z0R2"/>
<dbReference type="Proteomes" id="UP000433883">
    <property type="component" value="Unassembled WGS sequence"/>
</dbReference>
<dbReference type="Proteomes" id="UP000490939">
    <property type="component" value="Unassembled WGS sequence"/>
</dbReference>
<dbReference type="Proteomes" id="UP000447873">
    <property type="component" value="Unassembled WGS sequence"/>
</dbReference>
<feature type="compositionally biased region" description="Acidic residues" evidence="1">
    <location>
        <begin position="222"/>
        <end position="235"/>
    </location>
</feature>
<comment type="caution">
    <text evidence="3">The sequence shown here is derived from an EMBL/GenBank/DDBJ whole genome shotgun (WGS) entry which is preliminary data.</text>
</comment>
<reference evidence="3 5" key="1">
    <citation type="submission" date="2019-11" db="EMBL/GenBank/DDBJ databases">
        <title>Venturia inaequalis Genome Resource.</title>
        <authorList>
            <person name="Lichtner F.J."/>
        </authorList>
    </citation>
    <scope>NUCLEOTIDE SEQUENCE [LARGE SCALE GENOMIC DNA]</scope>
    <source>
        <strain evidence="2 6">120213</strain>
        <strain evidence="3">Bline_iso_100314</strain>
        <strain evidence="4 7">DMI_063113</strain>
    </source>
</reference>
<feature type="compositionally biased region" description="Basic and acidic residues" evidence="1">
    <location>
        <begin position="212"/>
        <end position="221"/>
    </location>
</feature>